<feature type="signal peptide" evidence="2">
    <location>
        <begin position="1"/>
        <end position="23"/>
    </location>
</feature>
<dbReference type="GO" id="GO:0016301">
    <property type="term" value="F:kinase activity"/>
    <property type="evidence" value="ECO:0007669"/>
    <property type="project" value="UniProtKB-KW"/>
</dbReference>
<dbReference type="Gene3D" id="1.10.510.10">
    <property type="entry name" value="Transferase(Phosphotransferase) domain 1"/>
    <property type="match status" value="1"/>
</dbReference>
<feature type="domain" description="ABC1 atypical kinase-like" evidence="3">
    <location>
        <begin position="121"/>
        <end position="366"/>
    </location>
</feature>
<dbReference type="InterPro" id="IPR004147">
    <property type="entry name" value="ABC1_dom"/>
</dbReference>
<dbReference type="PANTHER" id="PTHR43173:SF19">
    <property type="entry name" value="AARF DOMAIN-CONTAINING PROTEIN KINASE 1"/>
    <property type="match status" value="1"/>
</dbReference>
<evidence type="ECO:0000313" key="4">
    <source>
        <dbReference type="EMBL" id="JAV25623.1"/>
    </source>
</evidence>
<keyword evidence="4" id="KW-0808">Transferase</keyword>
<dbReference type="CDD" id="cd13969">
    <property type="entry name" value="ADCK1-like"/>
    <property type="match status" value="1"/>
</dbReference>
<keyword evidence="2" id="KW-0732">Signal</keyword>
<name>A0A1Q3FDJ0_CULTA</name>
<comment type="similarity">
    <text evidence="1">Belongs to the protein kinase superfamily. ADCK protein kinase family.</text>
</comment>
<sequence>MWPTRRLVKYGLVGGSLLGTAVSLHANDYDINSIGIVRLGRAGLTVFDIAVTYKTNLYRREWPDKKDPEYVKLKSETHTMAAEKLLNLCRTNRGVYIKVGQHIGALEYLLPYEYVNTMKILHSNAPQNPIEDLYKVIRQDLKKDPEEIFSSFDPQPLGTASLAQVHRATLKDGTEVAVKVQHPYVRGNSLVDIKTMELLVKLVTWTFPDFKFQWLVKETKRNLPIEMDFENEGHNAEKVAEMFKDYAWLKVPKIHWEYTTSRVLVMEYVKGGQINDLEYIQQHKLDPYDIANKIGQLYANMIFLRGFVHSDPHPGNILVHRTPKGATELILLDHGLYADLTEKFRYEYSKLWLSILKVDQAGMKRHAQALGVEGSMWGLFACMVTGRPWNSVITGIDKVKQDENEKEMMQKEGKLVIPHISDVLEKVDRQMLLVLKTNDLIRGIETTLKTQNRKTAFWVMTKCCVKSVGNREYMQASNPWRKLSSCLRENWAILKLNLYYLYQGIVSLSLLSALKMIF</sequence>
<evidence type="ECO:0000256" key="1">
    <source>
        <dbReference type="ARBA" id="ARBA00009670"/>
    </source>
</evidence>
<evidence type="ECO:0000259" key="3">
    <source>
        <dbReference type="Pfam" id="PF03109"/>
    </source>
</evidence>
<dbReference type="GO" id="GO:0055088">
    <property type="term" value="P:lipid homeostasis"/>
    <property type="evidence" value="ECO:0007669"/>
    <property type="project" value="TreeGrafter"/>
</dbReference>
<dbReference type="Pfam" id="PF03109">
    <property type="entry name" value="ABC1"/>
    <property type="match status" value="1"/>
</dbReference>
<dbReference type="EMBL" id="GFDL01009422">
    <property type="protein sequence ID" value="JAV25623.1"/>
    <property type="molecule type" value="Transcribed_RNA"/>
</dbReference>
<reference evidence="4" key="1">
    <citation type="submission" date="2017-01" db="EMBL/GenBank/DDBJ databases">
        <title>A deep insight into the sialotranscriptome of adult male and female Cluex tarsalis mosquitoes.</title>
        <authorList>
            <person name="Ribeiro J.M."/>
            <person name="Moreira F."/>
            <person name="Bernard K.A."/>
            <person name="Calvo E."/>
        </authorList>
    </citation>
    <scope>NUCLEOTIDE SEQUENCE</scope>
    <source>
        <strain evidence="4">Kern County</strain>
        <tissue evidence="4">Salivary glands</tissue>
    </source>
</reference>
<dbReference type="InterPro" id="IPR045307">
    <property type="entry name" value="ADCK1_dom"/>
</dbReference>
<dbReference type="InterPro" id="IPR011009">
    <property type="entry name" value="Kinase-like_dom_sf"/>
</dbReference>
<dbReference type="PANTHER" id="PTHR43173">
    <property type="entry name" value="ABC1 FAMILY PROTEIN"/>
    <property type="match status" value="1"/>
</dbReference>
<dbReference type="GO" id="GO:0005743">
    <property type="term" value="C:mitochondrial inner membrane"/>
    <property type="evidence" value="ECO:0007669"/>
    <property type="project" value="TreeGrafter"/>
</dbReference>
<dbReference type="GO" id="GO:0007005">
    <property type="term" value="P:mitochondrion organization"/>
    <property type="evidence" value="ECO:0007669"/>
    <property type="project" value="TreeGrafter"/>
</dbReference>
<organism evidence="4">
    <name type="scientific">Culex tarsalis</name>
    <name type="common">Encephalitis mosquito</name>
    <dbReference type="NCBI Taxonomy" id="7177"/>
    <lineage>
        <taxon>Eukaryota</taxon>
        <taxon>Metazoa</taxon>
        <taxon>Ecdysozoa</taxon>
        <taxon>Arthropoda</taxon>
        <taxon>Hexapoda</taxon>
        <taxon>Insecta</taxon>
        <taxon>Pterygota</taxon>
        <taxon>Neoptera</taxon>
        <taxon>Endopterygota</taxon>
        <taxon>Diptera</taxon>
        <taxon>Nematocera</taxon>
        <taxon>Culicoidea</taxon>
        <taxon>Culicidae</taxon>
        <taxon>Culicinae</taxon>
        <taxon>Culicini</taxon>
        <taxon>Culex</taxon>
        <taxon>Culex</taxon>
    </lineage>
</organism>
<evidence type="ECO:0000256" key="2">
    <source>
        <dbReference type="SAM" id="SignalP"/>
    </source>
</evidence>
<dbReference type="AlphaFoldDB" id="A0A1Q3FDJ0"/>
<accession>A0A1Q3FDJ0</accession>
<keyword evidence="4" id="KW-0418">Kinase</keyword>
<proteinExistence type="inferred from homology"/>
<dbReference type="SUPFAM" id="SSF56112">
    <property type="entry name" value="Protein kinase-like (PK-like)"/>
    <property type="match status" value="1"/>
</dbReference>
<protein>
    <submittedName>
        <fullName evidence="4">Putative unusual protein kinase</fullName>
    </submittedName>
</protein>
<dbReference type="InterPro" id="IPR051130">
    <property type="entry name" value="Mito_struct-func_regulator"/>
</dbReference>
<feature type="chain" id="PRO_5012930518" evidence="2">
    <location>
        <begin position="24"/>
        <end position="518"/>
    </location>
</feature>